<gene>
    <name evidence="1" type="ORF">NBRC111894_1650</name>
</gene>
<organism evidence="1 2">
    <name type="scientific">Sporolactobacillus inulinus</name>
    <dbReference type="NCBI Taxonomy" id="2078"/>
    <lineage>
        <taxon>Bacteria</taxon>
        <taxon>Bacillati</taxon>
        <taxon>Bacillota</taxon>
        <taxon>Bacilli</taxon>
        <taxon>Bacillales</taxon>
        <taxon>Sporolactobacillaceae</taxon>
        <taxon>Sporolactobacillus</taxon>
    </lineage>
</organism>
<dbReference type="EMBL" id="BEXB01000011">
    <property type="protein sequence ID" value="GAY76096.1"/>
    <property type="molecule type" value="Genomic_DNA"/>
</dbReference>
<evidence type="ECO:0000313" key="1">
    <source>
        <dbReference type="EMBL" id="GAY76096.1"/>
    </source>
</evidence>
<name>A0A4Y1ZAK9_9BACL</name>
<reference evidence="1 2" key="1">
    <citation type="submission" date="2017-11" db="EMBL/GenBank/DDBJ databases">
        <title>Draft Genome Sequence of Sporolactobacillus inulinus NBRC 111894 Isolated from Koso, a Japanese Sugar-Vegetable Fermented Beverage.</title>
        <authorList>
            <person name="Chiou T.Y."/>
            <person name="Oshima K."/>
            <person name="Suda W."/>
            <person name="Hattori M."/>
            <person name="Takahashi T."/>
        </authorList>
    </citation>
    <scope>NUCLEOTIDE SEQUENCE [LARGE SCALE GENOMIC DNA]</scope>
    <source>
        <strain evidence="1 2">NBRC111894</strain>
    </source>
</reference>
<dbReference type="AlphaFoldDB" id="A0A4Y1ZAK9"/>
<protein>
    <submittedName>
        <fullName evidence="1">Uncharacterized protein</fullName>
    </submittedName>
</protein>
<dbReference type="Proteomes" id="UP000319716">
    <property type="component" value="Unassembled WGS sequence"/>
</dbReference>
<accession>A0A4Y1ZAK9</accession>
<evidence type="ECO:0000313" key="2">
    <source>
        <dbReference type="Proteomes" id="UP000319716"/>
    </source>
</evidence>
<sequence length="66" mass="7701">MGERFRTESSQHVPEQSIVKDFAACWKFKHAVQHRQSNKSLVPNRLAAACFSSGYHRTKLFHDERI</sequence>
<comment type="caution">
    <text evidence="1">The sequence shown here is derived from an EMBL/GenBank/DDBJ whole genome shotgun (WGS) entry which is preliminary data.</text>
</comment>
<proteinExistence type="predicted"/>